<evidence type="ECO:0000259" key="1">
    <source>
        <dbReference type="Pfam" id="PF21669"/>
    </source>
</evidence>
<evidence type="ECO:0000313" key="4">
    <source>
        <dbReference type="Proteomes" id="UP000008672"/>
    </source>
</evidence>
<reference evidence="4" key="1">
    <citation type="submission" date="2011-08" db="EMBL/GenBank/DDBJ databases">
        <title>The draft genome of Latimeria chalumnae.</title>
        <authorList>
            <person name="Di Palma F."/>
            <person name="Alfoldi J."/>
            <person name="Johnson J."/>
            <person name="Berlin A."/>
            <person name="Gnerre S."/>
            <person name="Jaffe D."/>
            <person name="MacCallum I."/>
            <person name="Young S."/>
            <person name="Walker B.J."/>
            <person name="Lander E."/>
            <person name="Lindblad-Toh K."/>
        </authorList>
    </citation>
    <scope>NUCLEOTIDE SEQUENCE [LARGE SCALE GENOMIC DNA]</scope>
    <source>
        <strain evidence="4">Wild caught</strain>
    </source>
</reference>
<evidence type="ECO:0000259" key="2">
    <source>
        <dbReference type="Pfam" id="PF22779"/>
    </source>
</evidence>
<feature type="domain" description="Shieldin complex subunit 2 first OB fold" evidence="1">
    <location>
        <begin position="424"/>
        <end position="555"/>
    </location>
</feature>
<dbReference type="InParanoid" id="M3XLG8"/>
<dbReference type="HOGENOM" id="CLU_016120_0_0_1"/>
<dbReference type="EMBL" id="AFYH01215993">
    <property type="status" value="NOT_ANNOTATED_CDS"/>
    <property type="molecule type" value="Genomic_DNA"/>
</dbReference>
<accession>M3XLG8</accession>
<dbReference type="AlphaFoldDB" id="M3XLG8"/>
<dbReference type="GO" id="GO:0005634">
    <property type="term" value="C:nucleus"/>
    <property type="evidence" value="ECO:0007669"/>
    <property type="project" value="TreeGrafter"/>
</dbReference>
<dbReference type="PANTHER" id="PTHR14495:SF2">
    <property type="entry name" value="SHIELDIN COMPLEX SUBUNIT 2"/>
    <property type="match status" value="1"/>
</dbReference>
<protein>
    <submittedName>
        <fullName evidence="3">Shieldin complex subunit 2</fullName>
    </submittedName>
</protein>
<dbReference type="PANTHER" id="PTHR14495">
    <property type="entry name" value="SHIELDIN COMPLEX SUBUNIT 2"/>
    <property type="match status" value="1"/>
</dbReference>
<keyword evidence="4" id="KW-1185">Reference proteome</keyword>
<dbReference type="FunCoup" id="M3XLG8">
    <property type="interactions" value="1231"/>
</dbReference>
<organism evidence="3 4">
    <name type="scientific">Latimeria chalumnae</name>
    <name type="common">Coelacanth</name>
    <dbReference type="NCBI Taxonomy" id="7897"/>
    <lineage>
        <taxon>Eukaryota</taxon>
        <taxon>Metazoa</taxon>
        <taxon>Chordata</taxon>
        <taxon>Craniata</taxon>
        <taxon>Vertebrata</taxon>
        <taxon>Euteleostomi</taxon>
        <taxon>Coelacanthiformes</taxon>
        <taxon>Coelacanthidae</taxon>
        <taxon>Latimeria</taxon>
    </lineage>
</organism>
<dbReference type="GO" id="GO:0010569">
    <property type="term" value="P:regulation of double-strand break repair via homologous recombination"/>
    <property type="evidence" value="ECO:0007669"/>
    <property type="project" value="TreeGrafter"/>
</dbReference>
<name>M3XLG8_LATCH</name>
<dbReference type="Ensembl" id="ENSLACT00000025372.1">
    <property type="protein sequence ID" value="ENSLACP00000023574.1"/>
    <property type="gene ID" value="ENSLACG00000022260.1"/>
</dbReference>
<reference evidence="3" key="2">
    <citation type="submission" date="2025-08" db="UniProtKB">
        <authorList>
            <consortium name="Ensembl"/>
        </authorList>
    </citation>
    <scope>IDENTIFICATION</scope>
</reference>
<dbReference type="Pfam" id="PF22779">
    <property type="entry name" value="OB_SHLD2_2nd"/>
    <property type="match status" value="1"/>
</dbReference>
<gene>
    <name evidence="3" type="primary">SHLD2</name>
</gene>
<proteinExistence type="predicted"/>
<dbReference type="STRING" id="7897.ENSLACP00000023574"/>
<dbReference type="GeneTree" id="ENSGT00390000003133"/>
<feature type="domain" description="Shieldin complex subunit 2 second OB fold" evidence="2">
    <location>
        <begin position="588"/>
        <end position="654"/>
    </location>
</feature>
<sequence>MTNRSKVHIFLGAPVISTQKGHKSKGEKESSSENWRKLHLLYPEGCINTDAGHQAFEHRVYKEQIAGQTEGSCAKNLKPNNTSISEDLVAFHNFEVQCREALSSTQVAPAESFDQNYKENDKAINRCVEERIFKLGEGSCKTEAVQLSGQCNEDYQGDAIVQDNRHCTDIYDSGSSTKLETTEQKNWITNYWDVLHVSLMEYLENSFLSKTQLPVPKNSSTERASQELSTETEFLSILTASQAAVLMQRTLQEQLGVHGQPETEKGANSEKINERTFSQPLECTSVSGKHHSPVDMCPDKDTHECKSSPELFSGITFGTPIKIDDQGNTSESSQELFSPIIEQFESQVHMEACSEGLLCSQVSVSIKGSIKRPKMSEDTHESPPVQESSSFAVIESPAAKKSKMAHSCPKVNTTGVSNLKGQPIKTVLLRNCFNNNVKYHVLTSVVHLCHLKEIQIKSGPMAGAKVPLATIVVIDQSGIEMKVVLWRAAAFWSLTVFPGDIVLITDVTLYKDRWQGEEVLQSTAASRLLNLGPCTTVQPQECFNLVDVAVLLDLLLFISHERSDLTTIPPRHPQSLGGIQHVRLDQLQPNVLVHAFLKIISITVLTETLYTYKREKQQKVVVAVKQVKGQQATLVLWGAKTAWHPQIQRRKSKYNSFFLFAILG</sequence>
<dbReference type="Pfam" id="PF21669">
    <property type="entry name" value="SHLD2_OB1"/>
    <property type="match status" value="1"/>
</dbReference>
<reference evidence="3" key="3">
    <citation type="submission" date="2025-09" db="UniProtKB">
        <authorList>
            <consortium name="Ensembl"/>
        </authorList>
    </citation>
    <scope>IDENTIFICATION</scope>
</reference>
<dbReference type="InterPro" id="IPR029715">
    <property type="entry name" value="FAM35A"/>
</dbReference>
<evidence type="ECO:0000313" key="3">
    <source>
        <dbReference type="Ensembl" id="ENSLACP00000023574.1"/>
    </source>
</evidence>
<dbReference type="EMBL" id="AFYH01215994">
    <property type="status" value="NOT_ANNOTATED_CDS"/>
    <property type="molecule type" value="Genomic_DNA"/>
</dbReference>
<dbReference type="InterPro" id="IPR049507">
    <property type="entry name" value="SHLD2_OB1"/>
</dbReference>
<dbReference type="GO" id="GO:0035861">
    <property type="term" value="C:site of double-strand break"/>
    <property type="evidence" value="ECO:0007669"/>
    <property type="project" value="TreeGrafter"/>
</dbReference>
<dbReference type="Proteomes" id="UP000008672">
    <property type="component" value="Unassembled WGS sequence"/>
</dbReference>
<dbReference type="InterPro" id="IPR053944">
    <property type="entry name" value="SHLD2_OB2"/>
</dbReference>
<dbReference type="eggNOG" id="ENOG502QW94">
    <property type="taxonomic scope" value="Eukaryota"/>
</dbReference>